<reference evidence="2" key="1">
    <citation type="submission" date="2020-03" db="EMBL/GenBank/DDBJ databases">
        <title>Transcriptomic Profiling of the Digestive Tract of the Rat Flea, Xenopsylla cheopis, Following Blood Feeding and Infection with Yersinia pestis.</title>
        <authorList>
            <person name="Bland D.M."/>
            <person name="Martens C.A."/>
            <person name="Virtaneva K."/>
            <person name="Kanakabandi K."/>
            <person name="Long D."/>
            <person name="Rosenke R."/>
            <person name="Saturday G.A."/>
            <person name="Hoyt F.H."/>
            <person name="Bruno D.P."/>
            <person name="Ribeiro J.M.C."/>
            <person name="Hinnebusch J."/>
        </authorList>
    </citation>
    <scope>NUCLEOTIDE SEQUENCE</scope>
</reference>
<feature type="region of interest" description="Disordered" evidence="1">
    <location>
        <begin position="1"/>
        <end position="38"/>
    </location>
</feature>
<evidence type="ECO:0000313" key="2">
    <source>
        <dbReference type="EMBL" id="NOV47652.1"/>
    </source>
</evidence>
<feature type="compositionally biased region" description="Acidic residues" evidence="1">
    <location>
        <begin position="7"/>
        <end position="16"/>
    </location>
</feature>
<feature type="compositionally biased region" description="Basic and acidic residues" evidence="1">
    <location>
        <begin position="17"/>
        <end position="28"/>
    </location>
</feature>
<dbReference type="PANTHER" id="PTHR13621:SF2">
    <property type="entry name" value="PROLINE-RICH PROTEIN PRCC"/>
    <property type="match status" value="1"/>
</dbReference>
<feature type="region of interest" description="Disordered" evidence="1">
    <location>
        <begin position="87"/>
        <end position="106"/>
    </location>
</feature>
<accession>A0A6M2DN32</accession>
<dbReference type="Pfam" id="PF10253">
    <property type="entry name" value="PRCC"/>
    <property type="match status" value="1"/>
</dbReference>
<dbReference type="InterPro" id="IPR018800">
    <property type="entry name" value="PRCC"/>
</dbReference>
<organism evidence="2">
    <name type="scientific">Xenopsylla cheopis</name>
    <name type="common">Oriental rat flea</name>
    <name type="synonym">Pulex cheopis</name>
    <dbReference type="NCBI Taxonomy" id="163159"/>
    <lineage>
        <taxon>Eukaryota</taxon>
        <taxon>Metazoa</taxon>
        <taxon>Ecdysozoa</taxon>
        <taxon>Arthropoda</taxon>
        <taxon>Hexapoda</taxon>
        <taxon>Insecta</taxon>
        <taxon>Pterygota</taxon>
        <taxon>Neoptera</taxon>
        <taxon>Endopterygota</taxon>
        <taxon>Siphonaptera</taxon>
        <taxon>Pulicidae</taxon>
        <taxon>Xenopsyllinae</taxon>
        <taxon>Xenopsylla</taxon>
    </lineage>
</organism>
<feature type="region of interest" description="Disordered" evidence="1">
    <location>
        <begin position="334"/>
        <end position="353"/>
    </location>
</feature>
<name>A0A6M2DN32_XENCH</name>
<dbReference type="EMBL" id="GIIL01003926">
    <property type="protein sequence ID" value="NOV47652.1"/>
    <property type="molecule type" value="Transcribed_RNA"/>
</dbReference>
<protein>
    <submittedName>
        <fullName evidence="2">Putative proline-rich protein prcc</fullName>
    </submittedName>
</protein>
<feature type="region of interest" description="Disordered" evidence="1">
    <location>
        <begin position="163"/>
        <end position="222"/>
    </location>
</feature>
<feature type="compositionally biased region" description="Low complexity" evidence="1">
    <location>
        <begin position="207"/>
        <end position="217"/>
    </location>
</feature>
<dbReference type="AlphaFoldDB" id="A0A6M2DN32"/>
<dbReference type="GO" id="GO:0005634">
    <property type="term" value="C:nucleus"/>
    <property type="evidence" value="ECO:0007669"/>
    <property type="project" value="TreeGrafter"/>
</dbReference>
<proteinExistence type="predicted"/>
<dbReference type="PANTHER" id="PTHR13621">
    <property type="entry name" value="PROLINE-RICH PROTEIN PRCC"/>
    <property type="match status" value="1"/>
</dbReference>
<sequence length="387" mass="44332">MALVAYDDSDSDEEHETDMKDGVAKKLNDGNVNTNNKQNENIFIENKLKLPPVKAHEDRENETFLKLPQPKESRCISIIEEDDEFLKKREKPEIKPPPPTMNRKPVKIQLTALSQLQDDESPLPAIPLKKSSEYKSGLLGMLPSPKEYIVSNKSKKSMMVPHVLTKKPPQKPIPKTNNNVDMPIIKNAKSKSNKYYDSSDESDSESQVENSSNQNSDFFSLNEEYKLPDVPYEHIDFDIKEKNNKLMPAQNNSIEIPISFENIDTDNTHTHEEKNNDELHLDEEALRQLCGSRAKRFKPESIQLIDMSHKDVLPSEEEWMREALQEATAGPKISHAVKPLGGPSSTQKRKHQITYLAQQAKANEQELQNQWANNRMTRRQTQSKYGF</sequence>
<feature type="region of interest" description="Disordered" evidence="1">
    <location>
        <begin position="361"/>
        <end position="387"/>
    </location>
</feature>
<evidence type="ECO:0000256" key="1">
    <source>
        <dbReference type="SAM" id="MobiDB-lite"/>
    </source>
</evidence>